<evidence type="ECO:0000256" key="6">
    <source>
        <dbReference type="PROSITE-ProRule" id="PRU00050"/>
    </source>
</evidence>
<dbReference type="Pfam" id="PF13426">
    <property type="entry name" value="PAS_9"/>
    <property type="match status" value="1"/>
</dbReference>
<dbReference type="Proteomes" id="UP001606303">
    <property type="component" value="Unassembled WGS sequence"/>
</dbReference>
<dbReference type="PRINTS" id="PR00996">
    <property type="entry name" value="CHERMTFRASE"/>
</dbReference>
<dbReference type="Pfam" id="PF08448">
    <property type="entry name" value="PAS_4"/>
    <property type="match status" value="1"/>
</dbReference>
<dbReference type="SUPFAM" id="SSF53335">
    <property type="entry name" value="S-adenosyl-L-methionine-dependent methyltransferases"/>
    <property type="match status" value="1"/>
</dbReference>
<evidence type="ECO:0000256" key="3">
    <source>
        <dbReference type="ARBA" id="ARBA00022603"/>
    </source>
</evidence>
<dbReference type="SMART" id="SM00267">
    <property type="entry name" value="GGDEF"/>
    <property type="match status" value="1"/>
</dbReference>
<keyword evidence="3" id="KW-0489">Methyltransferase</keyword>
<feature type="active site" evidence="6">
    <location>
        <position position="145"/>
    </location>
</feature>
<dbReference type="PANTHER" id="PTHR44757:SF2">
    <property type="entry name" value="BIOFILM ARCHITECTURE MAINTENANCE PROTEIN MBAA"/>
    <property type="match status" value="1"/>
</dbReference>
<comment type="catalytic activity">
    <reaction evidence="1">
        <text>L-glutamyl-[protein] + S-adenosyl-L-methionine = [protein]-L-glutamate 5-O-methyl ester + S-adenosyl-L-homocysteine</text>
        <dbReference type="Rhea" id="RHEA:24452"/>
        <dbReference type="Rhea" id="RHEA-COMP:10208"/>
        <dbReference type="Rhea" id="RHEA-COMP:10311"/>
        <dbReference type="ChEBI" id="CHEBI:29973"/>
        <dbReference type="ChEBI" id="CHEBI:57856"/>
        <dbReference type="ChEBI" id="CHEBI:59789"/>
        <dbReference type="ChEBI" id="CHEBI:82795"/>
        <dbReference type="EC" id="2.1.1.80"/>
    </reaction>
</comment>
<dbReference type="InterPro" id="IPR000673">
    <property type="entry name" value="Sig_transdc_resp-reg_Me-estase"/>
</dbReference>
<dbReference type="InterPro" id="IPR000014">
    <property type="entry name" value="PAS"/>
</dbReference>
<feature type="domain" description="GGDEF" evidence="13">
    <location>
        <begin position="1115"/>
        <end position="1247"/>
    </location>
</feature>
<dbReference type="InterPro" id="IPR035919">
    <property type="entry name" value="EAL_sf"/>
</dbReference>
<dbReference type="RefSeq" id="WP_394381187.1">
    <property type="nucleotide sequence ID" value="NZ_JBIGIB010000001.1"/>
</dbReference>
<dbReference type="PANTHER" id="PTHR44757">
    <property type="entry name" value="DIGUANYLATE CYCLASE DGCP"/>
    <property type="match status" value="1"/>
</dbReference>
<comment type="caution">
    <text evidence="14">The sequence shown here is derived from an EMBL/GenBank/DDBJ whole genome shotgun (WGS) entry which is preliminary data.</text>
</comment>
<dbReference type="InterPro" id="IPR001610">
    <property type="entry name" value="PAC"/>
</dbReference>
<dbReference type="EC" id="2.1.1.80" evidence="2"/>
<evidence type="ECO:0000259" key="11">
    <source>
        <dbReference type="PROSITE" id="PS50123"/>
    </source>
</evidence>
<dbReference type="SMART" id="SM00138">
    <property type="entry name" value="MeTrc"/>
    <property type="match status" value="1"/>
</dbReference>
<accession>A0ABW7GU84</accession>
<dbReference type="SMART" id="SM00052">
    <property type="entry name" value="EAL"/>
    <property type="match status" value="1"/>
</dbReference>
<dbReference type="InterPro" id="IPR029787">
    <property type="entry name" value="Nucleotide_cyclase"/>
</dbReference>
<evidence type="ECO:0000256" key="7">
    <source>
        <dbReference type="SAM" id="Coils"/>
    </source>
</evidence>
<feature type="active site" evidence="6">
    <location>
        <position position="53"/>
    </location>
</feature>
<dbReference type="InterPro" id="IPR029063">
    <property type="entry name" value="SAM-dependent_MTases_sf"/>
</dbReference>
<dbReference type="PROSITE" id="PS50113">
    <property type="entry name" value="PAC"/>
    <property type="match status" value="1"/>
</dbReference>
<dbReference type="Pfam" id="PF00990">
    <property type="entry name" value="GGDEF"/>
    <property type="match status" value="1"/>
</dbReference>
<evidence type="ECO:0000256" key="2">
    <source>
        <dbReference type="ARBA" id="ARBA00012534"/>
    </source>
</evidence>
<dbReference type="InterPro" id="IPR022642">
    <property type="entry name" value="CheR_C"/>
</dbReference>
<keyword evidence="6" id="KW-0378">Hydrolase</keyword>
<dbReference type="SUPFAM" id="SSF141868">
    <property type="entry name" value="EAL domain-like"/>
    <property type="match status" value="1"/>
</dbReference>
<dbReference type="CDD" id="cd01949">
    <property type="entry name" value="GGDEF"/>
    <property type="match status" value="1"/>
</dbReference>
<dbReference type="EMBL" id="JBIGIB010000001">
    <property type="protein sequence ID" value="MFG6465537.1"/>
    <property type="molecule type" value="Genomic_DNA"/>
</dbReference>
<evidence type="ECO:0000256" key="1">
    <source>
        <dbReference type="ARBA" id="ARBA00001541"/>
    </source>
</evidence>
<dbReference type="Pfam" id="PF01339">
    <property type="entry name" value="CheB_methylest"/>
    <property type="match status" value="1"/>
</dbReference>
<dbReference type="Gene3D" id="3.20.20.450">
    <property type="entry name" value="EAL domain"/>
    <property type="match status" value="1"/>
</dbReference>
<evidence type="ECO:0000256" key="5">
    <source>
        <dbReference type="ARBA" id="ARBA00022691"/>
    </source>
</evidence>
<keyword evidence="15" id="KW-1185">Reference proteome</keyword>
<dbReference type="InterPro" id="IPR013656">
    <property type="entry name" value="PAS_4"/>
</dbReference>
<evidence type="ECO:0000259" key="13">
    <source>
        <dbReference type="PROSITE" id="PS50887"/>
    </source>
</evidence>
<dbReference type="Pfam" id="PF00563">
    <property type="entry name" value="EAL"/>
    <property type="match status" value="1"/>
</dbReference>
<reference evidence="14 15" key="1">
    <citation type="submission" date="2024-08" db="EMBL/GenBank/DDBJ databases">
        <authorList>
            <person name="Lu H."/>
        </authorList>
    </citation>
    <scope>NUCLEOTIDE SEQUENCE [LARGE SCALE GENOMIC DNA]</scope>
    <source>
        <strain evidence="14 15">BYS87W</strain>
    </source>
</reference>
<dbReference type="InterPro" id="IPR043128">
    <property type="entry name" value="Rev_trsase/Diguanyl_cyclase"/>
</dbReference>
<dbReference type="InterPro" id="IPR035909">
    <property type="entry name" value="CheB_C"/>
</dbReference>
<dbReference type="InterPro" id="IPR000160">
    <property type="entry name" value="GGDEF_dom"/>
</dbReference>
<dbReference type="PROSITE" id="PS50122">
    <property type="entry name" value="CHEB"/>
    <property type="match status" value="1"/>
</dbReference>
<dbReference type="PROSITE" id="PS50112">
    <property type="entry name" value="PAS"/>
    <property type="match status" value="1"/>
</dbReference>
<dbReference type="InterPro" id="IPR036804">
    <property type="entry name" value="CheR_N_sf"/>
</dbReference>
<dbReference type="Gene3D" id="3.30.450.20">
    <property type="entry name" value="PAS domain"/>
    <property type="match status" value="2"/>
</dbReference>
<proteinExistence type="predicted"/>
<dbReference type="SUPFAM" id="SSF47757">
    <property type="entry name" value="Chemotaxis receptor methyltransferase CheR, N-terminal domain"/>
    <property type="match status" value="1"/>
</dbReference>
<feature type="domain" description="CheB-type methylesterase" evidence="10">
    <location>
        <begin position="15"/>
        <end position="203"/>
    </location>
</feature>
<dbReference type="SMART" id="SM00086">
    <property type="entry name" value="PAC"/>
    <property type="match status" value="1"/>
</dbReference>
<dbReference type="PROSITE" id="PS50123">
    <property type="entry name" value="CHER"/>
    <property type="match status" value="1"/>
</dbReference>
<dbReference type="CDD" id="cd16434">
    <property type="entry name" value="CheB-CheR_fusion"/>
    <property type="match status" value="1"/>
</dbReference>
<dbReference type="Pfam" id="PF03705">
    <property type="entry name" value="CheR_N"/>
    <property type="match status" value="1"/>
</dbReference>
<dbReference type="InterPro" id="IPR000780">
    <property type="entry name" value="CheR_MeTrfase"/>
</dbReference>
<dbReference type="PROSITE" id="PS50883">
    <property type="entry name" value="EAL"/>
    <property type="match status" value="1"/>
</dbReference>
<protein>
    <recommendedName>
        <fullName evidence="2">protein-glutamate O-methyltransferase</fullName>
        <ecNumber evidence="2">2.1.1.80</ecNumber>
    </recommendedName>
</protein>
<dbReference type="Gene3D" id="3.30.70.270">
    <property type="match status" value="1"/>
</dbReference>
<dbReference type="InterPro" id="IPR052155">
    <property type="entry name" value="Biofilm_reg_signaling"/>
</dbReference>
<dbReference type="SUPFAM" id="SSF55785">
    <property type="entry name" value="PYP-like sensor domain (PAS domain)"/>
    <property type="match status" value="3"/>
</dbReference>
<feature type="coiled-coil region" evidence="7">
    <location>
        <begin position="647"/>
        <end position="709"/>
    </location>
</feature>
<dbReference type="Pfam" id="PF13596">
    <property type="entry name" value="PAS_10"/>
    <property type="match status" value="1"/>
</dbReference>
<evidence type="ECO:0000259" key="12">
    <source>
        <dbReference type="PROSITE" id="PS50883"/>
    </source>
</evidence>
<dbReference type="PROSITE" id="PS50887">
    <property type="entry name" value="GGDEF"/>
    <property type="match status" value="1"/>
</dbReference>
<dbReference type="InterPro" id="IPR001633">
    <property type="entry name" value="EAL_dom"/>
</dbReference>
<evidence type="ECO:0000256" key="4">
    <source>
        <dbReference type="ARBA" id="ARBA00022679"/>
    </source>
</evidence>
<sequence>MLSTANSELSTALTPFEGYVVGIGASAGGLEALQQVLPGLPGRADMCYVVLQHLAPTHRSLMADILSRQTALVVREIQDGTALAPGCLFVCPPNAHVEYDGSRLRLTVPDPQSLPRPSINLFFASLADTAGPQAVGVVLSGTGSDGAIGLRRILAEGGRVLVQAPRTAKYSGMPEAALDSVGADLSRTPEGIGAALADLPSAGSGPTDLGAAAANADSFQGLFALLRRHGGIDFELYKEATLMRRISRRMQARSVDTPADYLHLCESDAAELDQLTRDALISVTTFWRDSEAFSALAEHVREQLKARDTDSPLRIWVAGCATGEEAYSLAMVYAEALEGHAASDTFQIFATDLDMEALAIARRGVYPASAVAGLPALLRARHFKPVSAQFEFSRRLRERVVFSRQDVTRDPPLPRMDLISCRNLLIYLKPDAQSRVMAAFHYALKPQGLLFLGRSESVLHHEALFAPVKHVDRLYERRPGPAQLATLTSSLPNAAAGSVGRRAPTADAESQLLRLAADHYLPPCVLLDDRLQVLHIHGDVGPFLGLQPGAQTFDLMSLARPEVAAQLRALCALPLDASEPTHTELLISTGRSRQAWRAVLHPFQRGHRHQALLAFLKRQRTRPTPSAAQASTEVNPAAALVGSGDASEQLRALVSQLETNAEEMQALNEEAQATNEELQASNEELEAANEELQATNQELATVNAELNHHWRLHQLLTDELQAIQNCIDLPLLVVDEHLAITRFNDAAARIFLLSPGCEGLHISTVRRPRGMPDFTGALHQAMVSASTVSVPLPPTDDGREYVLHVAHKVTGGVRRGMVITLTDNTDVARDERAQQRTDHHLDRAVQAGALMLAVKDASGRYLFANPAYCRFLEVEADTLLGRTDALSLPPALAQPLRAGDLQALNERPVPPRDETLSVQGQDKAWHVHRTPLHDADGTLAGVTVQAMDITARQRTDQGAHTAAAAFEHCGQAQIVTDAEYRIVKVNPAFTRITGYSAEEAIGKTPQMLASPRHDAAFFENLWRQVGDAGMWEGEIWNRRKAGDEFPEWLTLAALRDAQGQVSHYTGVFSDITVLAREQEQAAQLATHDPLTKLPNRRLLLDRLKHALQAAERGHSEVAVVFLDLDNFKHVNDSLGHEAGDDMLCTAARRISESVRAADTVARLGGDEFVVVLENTSRHECLQTVERISRSLSQTFTLQDTVLTTAASIGITLYPSDGKDSNALMRNADAAMYRAKRSGRGRYVFFSSEVGESARNRLTVESELRKAVTNRELRLHYQPQVDAQTGALLGVEALLRWPTADGNWVAPSLFLPIAEETSLIEEIGDWVLDAACAQLAQWRAAGLHELMVSVNVAPRQLRDRSFADKLQGHLMHHRIPGDRLVLEITEGALMQQREHLEPLLQQLRRLNVQLSLDDFGTGYSSLARLRQLPLTELKIDRSFIDGVVDQRDDREIVTAIMAMAHALGLRVVAEGVETEAQADCLRGFHCPPVVQGYHVARPMPPDQLLQWQQSQPQMAG</sequence>
<evidence type="ECO:0000313" key="14">
    <source>
        <dbReference type="EMBL" id="MFG6465537.1"/>
    </source>
</evidence>
<evidence type="ECO:0000313" key="15">
    <source>
        <dbReference type="Proteomes" id="UP001606303"/>
    </source>
</evidence>
<keyword evidence="6" id="KW-0145">Chemotaxis</keyword>
<dbReference type="CDD" id="cd01948">
    <property type="entry name" value="EAL"/>
    <property type="match status" value="1"/>
</dbReference>
<gene>
    <name evidence="14" type="ORF">ACG01O_02835</name>
</gene>
<dbReference type="Pfam" id="PF01739">
    <property type="entry name" value="CheR"/>
    <property type="match status" value="1"/>
</dbReference>
<dbReference type="InterPro" id="IPR022641">
    <property type="entry name" value="CheR_N"/>
</dbReference>
<feature type="domain" description="PAS" evidence="8">
    <location>
        <begin position="974"/>
        <end position="1004"/>
    </location>
</feature>
<dbReference type="Gene3D" id="1.10.155.10">
    <property type="entry name" value="Chemotaxis receptor methyltransferase CheR, N-terminal domain"/>
    <property type="match status" value="1"/>
</dbReference>
<dbReference type="SUPFAM" id="SSF52738">
    <property type="entry name" value="Methylesterase CheB, C-terminal domain"/>
    <property type="match status" value="1"/>
</dbReference>
<dbReference type="NCBIfam" id="TIGR00254">
    <property type="entry name" value="GGDEF"/>
    <property type="match status" value="1"/>
</dbReference>
<organism evidence="14 15">
    <name type="scientific">Pelomonas baiyunensis</name>
    <dbReference type="NCBI Taxonomy" id="3299026"/>
    <lineage>
        <taxon>Bacteria</taxon>
        <taxon>Pseudomonadati</taxon>
        <taxon>Pseudomonadota</taxon>
        <taxon>Betaproteobacteria</taxon>
        <taxon>Burkholderiales</taxon>
        <taxon>Sphaerotilaceae</taxon>
        <taxon>Roseateles</taxon>
    </lineage>
</organism>
<name>A0ABW7GU84_9BURK</name>
<evidence type="ECO:0000259" key="10">
    <source>
        <dbReference type="PROSITE" id="PS50122"/>
    </source>
</evidence>
<evidence type="ECO:0000259" key="9">
    <source>
        <dbReference type="PROSITE" id="PS50113"/>
    </source>
</evidence>
<dbReference type="InterPro" id="IPR000700">
    <property type="entry name" value="PAS-assoc_C"/>
</dbReference>
<feature type="domain" description="EAL" evidence="12">
    <location>
        <begin position="1256"/>
        <end position="1511"/>
    </location>
</feature>
<dbReference type="Gene3D" id="3.40.50.180">
    <property type="entry name" value="Methylesterase CheB, C-terminal domain"/>
    <property type="match status" value="1"/>
</dbReference>
<dbReference type="CDD" id="cd00130">
    <property type="entry name" value="PAS"/>
    <property type="match status" value="2"/>
</dbReference>
<keyword evidence="5" id="KW-0949">S-adenosyl-L-methionine</keyword>
<keyword evidence="7" id="KW-0175">Coiled coil</keyword>
<dbReference type="SMART" id="SM00091">
    <property type="entry name" value="PAS"/>
    <property type="match status" value="3"/>
</dbReference>
<dbReference type="SUPFAM" id="SSF55073">
    <property type="entry name" value="Nucleotide cyclase"/>
    <property type="match status" value="1"/>
</dbReference>
<feature type="active site" evidence="6">
    <location>
        <position position="26"/>
    </location>
</feature>
<keyword evidence="4" id="KW-0808">Transferase</keyword>
<dbReference type="InterPro" id="IPR035965">
    <property type="entry name" value="PAS-like_dom_sf"/>
</dbReference>
<dbReference type="NCBIfam" id="TIGR00229">
    <property type="entry name" value="sensory_box"/>
    <property type="match status" value="2"/>
</dbReference>
<dbReference type="Gene3D" id="3.40.50.150">
    <property type="entry name" value="Vaccinia Virus protein VP39"/>
    <property type="match status" value="1"/>
</dbReference>
<feature type="domain" description="CheR-type methyltransferase" evidence="11">
    <location>
        <begin position="219"/>
        <end position="481"/>
    </location>
</feature>
<evidence type="ECO:0000259" key="8">
    <source>
        <dbReference type="PROSITE" id="PS50112"/>
    </source>
</evidence>
<feature type="domain" description="PAC" evidence="9">
    <location>
        <begin position="1031"/>
        <end position="1083"/>
    </location>
</feature>